<comment type="caution">
    <text evidence="1">The sequence shown here is derived from an EMBL/GenBank/DDBJ whole genome shotgun (WGS) entry which is preliminary data.</text>
</comment>
<dbReference type="Proteomes" id="UP000297861">
    <property type="component" value="Unassembled WGS sequence"/>
</dbReference>
<reference evidence="1 2" key="1">
    <citation type="submission" date="2019-03" db="EMBL/GenBank/DDBJ databases">
        <title>San Antonio Military Medical Center submission to MRSN (WRAIR), pending publication.</title>
        <authorList>
            <person name="Blyth D.M."/>
            <person name="Mccarthy S.L."/>
            <person name="Schall S.E."/>
            <person name="Stam J.A."/>
            <person name="Ong A.C."/>
            <person name="Mcgann P.T."/>
        </authorList>
    </citation>
    <scope>NUCLEOTIDE SEQUENCE [LARGE SCALE GENOMIC DNA]</scope>
    <source>
        <strain evidence="1 2">MRSN571793</strain>
    </source>
</reference>
<sequence length="153" mass="17179">MNKHFFGCILAAVCLVASCKPKEQNNFAEVIKIVDETEVIVNTYDSTVSIALINKKIDFINVLAKGATDSTNLKLNDLKNLKIYPPNEELRSSSINYIKSLQKLISAESQYALITDTTDISVAKQMDANVLKEINAIEQMRYKYRLAIKESSK</sequence>
<evidence type="ECO:0000313" key="2">
    <source>
        <dbReference type="Proteomes" id="UP000297861"/>
    </source>
</evidence>
<name>A0A4Y8L9M2_9BACT</name>
<dbReference type="PROSITE" id="PS51257">
    <property type="entry name" value="PROKAR_LIPOPROTEIN"/>
    <property type="match status" value="1"/>
</dbReference>
<dbReference type="RefSeq" id="WP_134435301.1">
    <property type="nucleotide sequence ID" value="NZ_SOML01000001.1"/>
</dbReference>
<dbReference type="EMBL" id="SOML01000001">
    <property type="protein sequence ID" value="TFD98834.1"/>
    <property type="molecule type" value="Genomic_DNA"/>
</dbReference>
<organism evidence="1 2">
    <name type="scientific">Dysgonomonas capnocytophagoides</name>
    <dbReference type="NCBI Taxonomy" id="45254"/>
    <lineage>
        <taxon>Bacteria</taxon>
        <taxon>Pseudomonadati</taxon>
        <taxon>Bacteroidota</taxon>
        <taxon>Bacteroidia</taxon>
        <taxon>Bacteroidales</taxon>
        <taxon>Dysgonomonadaceae</taxon>
        <taxon>Dysgonomonas</taxon>
    </lineage>
</organism>
<dbReference type="STRING" id="1121485.GCA_000426485_00022"/>
<gene>
    <name evidence="1" type="ORF">E2605_01750</name>
</gene>
<evidence type="ECO:0000313" key="1">
    <source>
        <dbReference type="EMBL" id="TFD98834.1"/>
    </source>
</evidence>
<keyword evidence="2" id="KW-1185">Reference proteome</keyword>
<dbReference type="AlphaFoldDB" id="A0A4Y8L9M2"/>
<protein>
    <submittedName>
        <fullName evidence="1">Uncharacterized protein</fullName>
    </submittedName>
</protein>
<proteinExistence type="predicted"/>
<accession>A0A4Y8L9M2</accession>